<dbReference type="STRING" id="1798325.A2834_00625"/>
<organism evidence="3 4">
    <name type="scientific">Candidatus Giovannonibacteria bacterium RIFCSPHIGHO2_01_FULL_45_23</name>
    <dbReference type="NCBI Taxonomy" id="1798325"/>
    <lineage>
        <taxon>Bacteria</taxon>
        <taxon>Candidatus Giovannoniibacteriota</taxon>
    </lineage>
</organism>
<feature type="region of interest" description="Disordered" evidence="2">
    <location>
        <begin position="90"/>
        <end position="136"/>
    </location>
</feature>
<evidence type="ECO:0000256" key="1">
    <source>
        <dbReference type="SAM" id="Coils"/>
    </source>
</evidence>
<name>A0A1F5VIV8_9BACT</name>
<keyword evidence="1" id="KW-0175">Coiled coil</keyword>
<accession>A0A1F5VIV8</accession>
<evidence type="ECO:0000313" key="3">
    <source>
        <dbReference type="EMBL" id="OGF62881.1"/>
    </source>
</evidence>
<protein>
    <submittedName>
        <fullName evidence="3">Uncharacterized protein</fullName>
    </submittedName>
</protein>
<comment type="caution">
    <text evidence="3">The sequence shown here is derived from an EMBL/GenBank/DDBJ whole genome shotgun (WGS) entry which is preliminary data.</text>
</comment>
<dbReference type="Proteomes" id="UP000179251">
    <property type="component" value="Unassembled WGS sequence"/>
</dbReference>
<gene>
    <name evidence="3" type="ORF">A2834_00625</name>
</gene>
<sequence>MKDYSSVARLKERRDEIQRELNVVEAQIESAKRTPNSYNSKDARERQSLLGRLVGTRIHELNQRRLALGDASRKLGRLISEAERPVVVPKGWKPLERWSPTPEQLAGGGTRKVKVQPSKKKGGPKASQRQQMRPHS</sequence>
<feature type="compositionally biased region" description="Basic residues" evidence="2">
    <location>
        <begin position="111"/>
        <end position="123"/>
    </location>
</feature>
<evidence type="ECO:0000313" key="4">
    <source>
        <dbReference type="Proteomes" id="UP000179251"/>
    </source>
</evidence>
<feature type="compositionally biased region" description="Polar residues" evidence="2">
    <location>
        <begin position="127"/>
        <end position="136"/>
    </location>
</feature>
<dbReference type="AlphaFoldDB" id="A0A1F5VIV8"/>
<evidence type="ECO:0000256" key="2">
    <source>
        <dbReference type="SAM" id="MobiDB-lite"/>
    </source>
</evidence>
<proteinExistence type="predicted"/>
<reference evidence="3 4" key="1">
    <citation type="journal article" date="2016" name="Nat. Commun.">
        <title>Thousands of microbial genomes shed light on interconnected biogeochemical processes in an aquifer system.</title>
        <authorList>
            <person name="Anantharaman K."/>
            <person name="Brown C.T."/>
            <person name="Hug L.A."/>
            <person name="Sharon I."/>
            <person name="Castelle C.J."/>
            <person name="Probst A.J."/>
            <person name="Thomas B.C."/>
            <person name="Singh A."/>
            <person name="Wilkins M.J."/>
            <person name="Karaoz U."/>
            <person name="Brodie E.L."/>
            <person name="Williams K.H."/>
            <person name="Hubbard S.S."/>
            <person name="Banfield J.F."/>
        </authorList>
    </citation>
    <scope>NUCLEOTIDE SEQUENCE [LARGE SCALE GENOMIC DNA]</scope>
</reference>
<dbReference type="EMBL" id="MFHD01000011">
    <property type="protein sequence ID" value="OGF62881.1"/>
    <property type="molecule type" value="Genomic_DNA"/>
</dbReference>
<feature type="coiled-coil region" evidence="1">
    <location>
        <begin position="7"/>
        <end position="34"/>
    </location>
</feature>